<dbReference type="SMART" id="SM00020">
    <property type="entry name" value="Tryp_SPc"/>
    <property type="match status" value="1"/>
</dbReference>
<sequence length="214" mass="24043">MVICKLGRNSKVKLGRKKSQVSFCCPPGDYERKIFEDTEITISVAEVVRHAKYDRDTADNDIALLRLQTPVTYTKFIVPVCLPQRNLAEQMLMRNGTNVTVTGWGREKENSSNYSSALNFIEIPLALREQCAELMLNPLTDNMLCAGVLGGSKDACSGDSGGPMVTKFKRYWFLVGLVSWGEGCGRMDKLGVYTKVSNYLEWIKNVRKEKNSRV</sequence>
<evidence type="ECO:0000256" key="8">
    <source>
        <dbReference type="ARBA" id="ARBA00038868"/>
    </source>
</evidence>
<evidence type="ECO:0000256" key="3">
    <source>
        <dbReference type="ARBA" id="ARBA00022670"/>
    </source>
</evidence>
<dbReference type="Proteomes" id="UP001166093">
    <property type="component" value="Unassembled WGS sequence"/>
</dbReference>
<dbReference type="PANTHER" id="PTHR24264">
    <property type="entry name" value="TRYPSIN-RELATED"/>
    <property type="match status" value="1"/>
</dbReference>
<evidence type="ECO:0000256" key="4">
    <source>
        <dbReference type="ARBA" id="ARBA00022801"/>
    </source>
</evidence>
<dbReference type="EC" id="3.4.21.4" evidence="8"/>
<protein>
    <recommendedName>
        <fullName evidence="8">trypsin</fullName>
        <ecNumber evidence="8">3.4.21.4</ecNumber>
    </recommendedName>
</protein>
<organism evidence="10 11">
    <name type="scientific">Polyodon spathula</name>
    <name type="common">North American paddlefish</name>
    <name type="synonym">Squalus spathula</name>
    <dbReference type="NCBI Taxonomy" id="7913"/>
    <lineage>
        <taxon>Eukaryota</taxon>
        <taxon>Metazoa</taxon>
        <taxon>Chordata</taxon>
        <taxon>Craniata</taxon>
        <taxon>Vertebrata</taxon>
        <taxon>Euteleostomi</taxon>
        <taxon>Actinopterygii</taxon>
        <taxon>Chondrostei</taxon>
        <taxon>Acipenseriformes</taxon>
        <taxon>Polyodontidae</taxon>
        <taxon>Polyodon</taxon>
    </lineage>
</organism>
<gene>
    <name evidence="10" type="primary">Proc</name>
    <name evidence="10" type="ORF">GTO93_0011235</name>
</gene>
<proteinExistence type="predicted"/>
<dbReference type="CDD" id="cd00190">
    <property type="entry name" value="Tryp_SPc"/>
    <property type="match status" value="1"/>
</dbReference>
<keyword evidence="3" id="KW-0645">Protease</keyword>
<feature type="domain" description="Peptidase S1" evidence="9">
    <location>
        <begin position="1"/>
        <end position="208"/>
    </location>
</feature>
<dbReference type="PANTHER" id="PTHR24264:SF65">
    <property type="entry name" value="SRCR DOMAIN-CONTAINING PROTEIN"/>
    <property type="match status" value="1"/>
</dbReference>
<dbReference type="SUPFAM" id="SSF50494">
    <property type="entry name" value="Trypsin-like serine proteases"/>
    <property type="match status" value="1"/>
</dbReference>
<keyword evidence="2" id="KW-0964">Secreted</keyword>
<comment type="catalytic activity">
    <reaction evidence="7">
        <text>Preferential cleavage: Arg-|-Xaa, Lys-|-Xaa.</text>
        <dbReference type="EC" id="3.4.21.4"/>
    </reaction>
</comment>
<name>A0ABS2XF76_POLSP</name>
<evidence type="ECO:0000313" key="11">
    <source>
        <dbReference type="Proteomes" id="UP001166093"/>
    </source>
</evidence>
<dbReference type="PROSITE" id="PS00135">
    <property type="entry name" value="TRYPSIN_SER"/>
    <property type="match status" value="1"/>
</dbReference>
<keyword evidence="11" id="KW-1185">Reference proteome</keyword>
<evidence type="ECO:0000256" key="1">
    <source>
        <dbReference type="ARBA" id="ARBA00004239"/>
    </source>
</evidence>
<dbReference type="InterPro" id="IPR009003">
    <property type="entry name" value="Peptidase_S1_PA"/>
</dbReference>
<dbReference type="PRINTS" id="PR00722">
    <property type="entry name" value="CHYMOTRYPSIN"/>
</dbReference>
<evidence type="ECO:0000256" key="6">
    <source>
        <dbReference type="ARBA" id="ARBA00023157"/>
    </source>
</evidence>
<keyword evidence="4" id="KW-0378">Hydrolase</keyword>
<dbReference type="PROSITE" id="PS50240">
    <property type="entry name" value="TRYPSIN_DOM"/>
    <property type="match status" value="1"/>
</dbReference>
<dbReference type="Pfam" id="PF00089">
    <property type="entry name" value="Trypsin"/>
    <property type="match status" value="1"/>
</dbReference>
<evidence type="ECO:0000256" key="2">
    <source>
        <dbReference type="ARBA" id="ARBA00022525"/>
    </source>
</evidence>
<dbReference type="InterPro" id="IPR001314">
    <property type="entry name" value="Peptidase_S1A"/>
</dbReference>
<evidence type="ECO:0000256" key="7">
    <source>
        <dbReference type="ARBA" id="ARBA00036320"/>
    </source>
</evidence>
<keyword evidence="5" id="KW-0720">Serine protease</keyword>
<comment type="subcellular location">
    <subcellularLocation>
        <location evidence="1">Secreted</location>
        <location evidence="1">Extracellular space</location>
    </subcellularLocation>
</comment>
<evidence type="ECO:0000259" key="9">
    <source>
        <dbReference type="PROSITE" id="PS50240"/>
    </source>
</evidence>
<accession>A0ABS2XF76</accession>
<keyword evidence="6" id="KW-1015">Disulfide bond</keyword>
<evidence type="ECO:0000313" key="10">
    <source>
        <dbReference type="EMBL" id="MBN3272903.1"/>
    </source>
</evidence>
<dbReference type="InterPro" id="IPR043504">
    <property type="entry name" value="Peptidase_S1_PA_chymotrypsin"/>
</dbReference>
<reference evidence="10" key="1">
    <citation type="journal article" date="2021" name="Cell">
        <title>Tracing the genetic footprints of vertebrate landing in non-teleost ray-finned fishes.</title>
        <authorList>
            <person name="Bi X."/>
            <person name="Wang K."/>
            <person name="Yang L."/>
            <person name="Pan H."/>
            <person name="Jiang H."/>
            <person name="Wei Q."/>
            <person name="Fang M."/>
            <person name="Yu H."/>
            <person name="Zhu C."/>
            <person name="Cai Y."/>
            <person name="He Y."/>
            <person name="Gan X."/>
            <person name="Zeng H."/>
            <person name="Yu D."/>
            <person name="Zhu Y."/>
            <person name="Jiang H."/>
            <person name="Qiu Q."/>
            <person name="Yang H."/>
            <person name="Zhang Y.E."/>
            <person name="Wang W."/>
            <person name="Zhu M."/>
            <person name="He S."/>
            <person name="Zhang G."/>
        </authorList>
    </citation>
    <scope>NUCLEOTIDE SEQUENCE</scope>
    <source>
        <strain evidence="10">Pddl_001</strain>
    </source>
</reference>
<comment type="caution">
    <text evidence="10">The sequence shown here is derived from an EMBL/GenBank/DDBJ whole genome shotgun (WGS) entry which is preliminary data.</text>
</comment>
<dbReference type="Gene3D" id="2.40.10.10">
    <property type="entry name" value="Trypsin-like serine proteases"/>
    <property type="match status" value="2"/>
</dbReference>
<feature type="non-terminal residue" evidence="10">
    <location>
        <position position="1"/>
    </location>
</feature>
<feature type="non-terminal residue" evidence="10">
    <location>
        <position position="214"/>
    </location>
</feature>
<evidence type="ECO:0000256" key="5">
    <source>
        <dbReference type="ARBA" id="ARBA00022825"/>
    </source>
</evidence>
<dbReference type="InterPro" id="IPR050127">
    <property type="entry name" value="Serine_Proteases_S1"/>
</dbReference>
<dbReference type="InterPro" id="IPR001254">
    <property type="entry name" value="Trypsin_dom"/>
</dbReference>
<dbReference type="InterPro" id="IPR033116">
    <property type="entry name" value="TRYPSIN_SER"/>
</dbReference>
<dbReference type="EMBL" id="JAAWVQ010025618">
    <property type="protein sequence ID" value="MBN3272903.1"/>
    <property type="molecule type" value="Genomic_DNA"/>
</dbReference>